<gene>
    <name evidence="1" type="ORF">OCV57_06710</name>
</gene>
<comment type="caution">
    <text evidence="1">The sequence shown here is derived from an EMBL/GenBank/DDBJ whole genome shotgun (WGS) entry which is preliminary data.</text>
</comment>
<accession>A0AAE3LHJ5</accession>
<evidence type="ECO:0000313" key="2">
    <source>
        <dbReference type="Proteomes" id="UP001208131"/>
    </source>
</evidence>
<dbReference type="Proteomes" id="UP001208131">
    <property type="component" value="Unassembled WGS sequence"/>
</dbReference>
<reference evidence="1 2" key="1">
    <citation type="journal article" date="2021" name="ISME Commun">
        <title>Automated analysis of genomic sequences facilitates high-throughput and comprehensive description of bacteria.</title>
        <authorList>
            <person name="Hitch T.C.A."/>
        </authorList>
    </citation>
    <scope>NUCLEOTIDE SEQUENCE [LARGE SCALE GENOMIC DNA]</scope>
    <source>
        <strain evidence="1 2">Sanger_31</strain>
    </source>
</reference>
<dbReference type="AlphaFoldDB" id="A0AAE3LHJ5"/>
<protein>
    <submittedName>
        <fullName evidence="1">Uncharacterized protein</fullName>
    </submittedName>
</protein>
<evidence type="ECO:0000313" key="1">
    <source>
        <dbReference type="EMBL" id="MCU6705615.1"/>
    </source>
</evidence>
<keyword evidence="2" id="KW-1185">Reference proteome</keyword>
<dbReference type="RefSeq" id="WP_267300907.1">
    <property type="nucleotide sequence ID" value="NZ_JAOQJZ010000005.1"/>
</dbReference>
<organism evidence="1 2">
    <name type="scientific">Hominimerdicola aceti</name>
    <dbReference type="NCBI Taxonomy" id="2981726"/>
    <lineage>
        <taxon>Bacteria</taxon>
        <taxon>Bacillati</taxon>
        <taxon>Bacillota</taxon>
        <taxon>Clostridia</taxon>
        <taxon>Eubacteriales</taxon>
        <taxon>Oscillospiraceae</taxon>
        <taxon>Hominimerdicola</taxon>
    </lineage>
</organism>
<proteinExistence type="predicted"/>
<dbReference type="EMBL" id="JAOQJZ010000005">
    <property type="protein sequence ID" value="MCU6705615.1"/>
    <property type="molecule type" value="Genomic_DNA"/>
</dbReference>
<sequence length="101" mass="11203">MRGILIGAIHKKGTFTDDNGKSIDYDNLVLQVQKPIENKLADDSNFVQGVGYTIANDCKCAWSERGNVFGKDVSMKDIGALVGTEIQYFYNDKKKLEAVII</sequence>
<name>A0AAE3LHJ5_9FIRM</name>